<reference evidence="1" key="1">
    <citation type="submission" date="2014-09" db="EMBL/GenBank/DDBJ databases">
        <authorList>
            <person name="Magalhaes I.L.F."/>
            <person name="Oliveira U."/>
            <person name="Santos F.R."/>
            <person name="Vidigal T.H.D.A."/>
            <person name="Brescovit A.D."/>
            <person name="Santos A.J."/>
        </authorList>
    </citation>
    <scope>NUCLEOTIDE SEQUENCE</scope>
    <source>
        <tissue evidence="1">Shoot tissue taken approximately 20 cm above the soil surface</tissue>
    </source>
</reference>
<organism evidence="1">
    <name type="scientific">Arundo donax</name>
    <name type="common">Giant reed</name>
    <name type="synonym">Donax arundinaceus</name>
    <dbReference type="NCBI Taxonomy" id="35708"/>
    <lineage>
        <taxon>Eukaryota</taxon>
        <taxon>Viridiplantae</taxon>
        <taxon>Streptophyta</taxon>
        <taxon>Embryophyta</taxon>
        <taxon>Tracheophyta</taxon>
        <taxon>Spermatophyta</taxon>
        <taxon>Magnoliopsida</taxon>
        <taxon>Liliopsida</taxon>
        <taxon>Poales</taxon>
        <taxon>Poaceae</taxon>
        <taxon>PACMAD clade</taxon>
        <taxon>Arundinoideae</taxon>
        <taxon>Arundineae</taxon>
        <taxon>Arundo</taxon>
    </lineage>
</organism>
<proteinExistence type="predicted"/>
<sequence>MPDLVAGMVIMLARSRSCPQFSMLSETVKKLLLYYYSTTIFWQTQICWR</sequence>
<dbReference type="EMBL" id="GBRH01160228">
    <property type="protein sequence ID" value="JAE37668.1"/>
    <property type="molecule type" value="Transcribed_RNA"/>
</dbReference>
<evidence type="ECO:0000313" key="1">
    <source>
        <dbReference type="EMBL" id="JAE37668.1"/>
    </source>
</evidence>
<reference evidence="1" key="2">
    <citation type="journal article" date="2015" name="Data Brief">
        <title>Shoot transcriptome of the giant reed, Arundo donax.</title>
        <authorList>
            <person name="Barrero R.A."/>
            <person name="Guerrero F.D."/>
            <person name="Moolhuijzen P."/>
            <person name="Goolsby J.A."/>
            <person name="Tidwell J."/>
            <person name="Bellgard S.E."/>
            <person name="Bellgard M.I."/>
        </authorList>
    </citation>
    <scope>NUCLEOTIDE SEQUENCE</scope>
    <source>
        <tissue evidence="1">Shoot tissue taken approximately 20 cm above the soil surface</tissue>
    </source>
</reference>
<protein>
    <submittedName>
        <fullName evidence="1">Uncharacterized protein</fullName>
    </submittedName>
</protein>
<name>A0A0A9HXP1_ARUDO</name>
<dbReference type="AlphaFoldDB" id="A0A0A9HXP1"/>
<accession>A0A0A9HXP1</accession>